<dbReference type="OrthoDB" id="9984778at2759"/>
<name>A0A6G1BQW4_9ORYZ</name>
<keyword evidence="1" id="KW-0479">Metal-binding</keyword>
<dbReference type="GO" id="GO:0006511">
    <property type="term" value="P:ubiquitin-dependent protein catabolic process"/>
    <property type="evidence" value="ECO:0007669"/>
    <property type="project" value="TreeGrafter"/>
</dbReference>
<evidence type="ECO:0000256" key="1">
    <source>
        <dbReference type="PROSITE-ProRule" id="PRU00175"/>
    </source>
</evidence>
<reference evidence="4 5" key="1">
    <citation type="submission" date="2019-11" db="EMBL/GenBank/DDBJ databases">
        <title>Whole genome sequence of Oryza granulata.</title>
        <authorList>
            <person name="Li W."/>
        </authorList>
    </citation>
    <scope>NUCLEOTIDE SEQUENCE [LARGE SCALE GENOMIC DNA]</scope>
    <source>
        <strain evidence="5">cv. Menghai</strain>
        <tissue evidence="4">Leaf</tissue>
    </source>
</reference>
<organism evidence="4 5">
    <name type="scientific">Oryza meyeriana var. granulata</name>
    <dbReference type="NCBI Taxonomy" id="110450"/>
    <lineage>
        <taxon>Eukaryota</taxon>
        <taxon>Viridiplantae</taxon>
        <taxon>Streptophyta</taxon>
        <taxon>Embryophyta</taxon>
        <taxon>Tracheophyta</taxon>
        <taxon>Spermatophyta</taxon>
        <taxon>Magnoliopsida</taxon>
        <taxon>Liliopsida</taxon>
        <taxon>Poales</taxon>
        <taxon>Poaceae</taxon>
        <taxon>BOP clade</taxon>
        <taxon>Oryzoideae</taxon>
        <taxon>Oryzeae</taxon>
        <taxon>Oryzinae</taxon>
        <taxon>Oryza</taxon>
        <taxon>Oryza meyeriana</taxon>
    </lineage>
</organism>
<comment type="caution">
    <text evidence="4">The sequence shown here is derived from an EMBL/GenBank/DDBJ whole genome shotgun (WGS) entry which is preliminary data.</text>
</comment>
<evidence type="ECO:0000313" key="5">
    <source>
        <dbReference type="Proteomes" id="UP000479710"/>
    </source>
</evidence>
<keyword evidence="1" id="KW-0862">Zinc</keyword>
<keyword evidence="1" id="KW-0863">Zinc-finger</keyword>
<dbReference type="EMBL" id="SPHZ02000012">
    <property type="protein sequence ID" value="KAF0890147.1"/>
    <property type="molecule type" value="Genomic_DNA"/>
</dbReference>
<dbReference type="InterPro" id="IPR013083">
    <property type="entry name" value="Znf_RING/FYVE/PHD"/>
</dbReference>
<evidence type="ECO:0000259" key="3">
    <source>
        <dbReference type="PROSITE" id="PS50089"/>
    </source>
</evidence>
<keyword evidence="5" id="KW-1185">Reference proteome</keyword>
<dbReference type="PROSITE" id="PS50089">
    <property type="entry name" value="ZF_RING_2"/>
    <property type="match status" value="1"/>
</dbReference>
<dbReference type="PANTHER" id="PTHR22765">
    <property type="entry name" value="RING FINGER AND PROTEASE ASSOCIATED DOMAIN-CONTAINING"/>
    <property type="match status" value="1"/>
</dbReference>
<dbReference type="AlphaFoldDB" id="A0A6G1BQW4"/>
<evidence type="ECO:0000313" key="4">
    <source>
        <dbReference type="EMBL" id="KAF0890147.1"/>
    </source>
</evidence>
<evidence type="ECO:0000256" key="2">
    <source>
        <dbReference type="SAM" id="MobiDB-lite"/>
    </source>
</evidence>
<dbReference type="InterPro" id="IPR051826">
    <property type="entry name" value="E3_ubiquitin-ligase_domain"/>
</dbReference>
<dbReference type="Gene3D" id="3.30.40.10">
    <property type="entry name" value="Zinc/RING finger domain, C3HC4 (zinc finger)"/>
    <property type="match status" value="1"/>
</dbReference>
<dbReference type="GO" id="GO:0008270">
    <property type="term" value="F:zinc ion binding"/>
    <property type="evidence" value="ECO:0007669"/>
    <property type="project" value="UniProtKB-KW"/>
</dbReference>
<dbReference type="Proteomes" id="UP000479710">
    <property type="component" value="Unassembled WGS sequence"/>
</dbReference>
<dbReference type="InterPro" id="IPR001841">
    <property type="entry name" value="Znf_RING"/>
</dbReference>
<feature type="domain" description="RING-type" evidence="3">
    <location>
        <begin position="118"/>
        <end position="161"/>
    </location>
</feature>
<dbReference type="GO" id="GO:0061630">
    <property type="term" value="F:ubiquitin protein ligase activity"/>
    <property type="evidence" value="ECO:0007669"/>
    <property type="project" value="TreeGrafter"/>
</dbReference>
<proteinExistence type="predicted"/>
<gene>
    <name evidence="4" type="ORF">E2562_038250</name>
</gene>
<dbReference type="PANTHER" id="PTHR22765:SF183">
    <property type="entry name" value="OS06G0534800 PROTEIN"/>
    <property type="match status" value="1"/>
</dbReference>
<dbReference type="SUPFAM" id="SSF57850">
    <property type="entry name" value="RING/U-box"/>
    <property type="match status" value="1"/>
</dbReference>
<feature type="region of interest" description="Disordered" evidence="2">
    <location>
        <begin position="1"/>
        <end position="21"/>
    </location>
</feature>
<accession>A0A6G1BQW4</accession>
<protein>
    <recommendedName>
        <fullName evidence="3">RING-type domain-containing protein</fullName>
    </recommendedName>
</protein>
<sequence length="173" mass="19265">MASEERWPRGTSDDVAADASQISDEQFHQLLDQYWAEQGFDIRRWVRASRSSSRSTPEPTREATASCILDLLDDVLPANDEDAAGGNGFGGATPASSMAMVSLPEMTVEDEKGEQGECPVCLQGFEEGHKLRKMPCVDSHCFHEQCIFNWLLISRHCPLCRFADHSMSARTVR</sequence>
<dbReference type="Pfam" id="PF13639">
    <property type="entry name" value="zf-RING_2"/>
    <property type="match status" value="1"/>
</dbReference>
<feature type="compositionally biased region" description="Basic and acidic residues" evidence="2">
    <location>
        <begin position="1"/>
        <end position="12"/>
    </location>
</feature>
<dbReference type="GO" id="GO:0016020">
    <property type="term" value="C:membrane"/>
    <property type="evidence" value="ECO:0007669"/>
    <property type="project" value="TreeGrafter"/>
</dbReference>